<keyword evidence="2" id="KW-0418">Kinase</keyword>
<organism evidence="2 3">
    <name type="scientific">Frankliniella fusca</name>
    <dbReference type="NCBI Taxonomy" id="407009"/>
    <lineage>
        <taxon>Eukaryota</taxon>
        <taxon>Metazoa</taxon>
        <taxon>Ecdysozoa</taxon>
        <taxon>Arthropoda</taxon>
        <taxon>Hexapoda</taxon>
        <taxon>Insecta</taxon>
        <taxon>Pterygota</taxon>
        <taxon>Neoptera</taxon>
        <taxon>Paraneoptera</taxon>
        <taxon>Thysanoptera</taxon>
        <taxon>Terebrantia</taxon>
        <taxon>Thripoidea</taxon>
        <taxon>Thripidae</taxon>
        <taxon>Frankliniella</taxon>
    </lineage>
</organism>
<dbReference type="Gene3D" id="3.80.10.10">
    <property type="entry name" value="Ribonuclease Inhibitor"/>
    <property type="match status" value="1"/>
</dbReference>
<dbReference type="AlphaFoldDB" id="A0AAE1H4U9"/>
<feature type="domain" description="F-box" evidence="1">
    <location>
        <begin position="1"/>
        <end position="44"/>
    </location>
</feature>
<comment type="caution">
    <text evidence="2">The sequence shown here is derived from an EMBL/GenBank/DDBJ whole genome shotgun (WGS) entry which is preliminary data.</text>
</comment>
<dbReference type="GO" id="GO:0016301">
    <property type="term" value="F:kinase activity"/>
    <property type="evidence" value="ECO:0007669"/>
    <property type="project" value="UniProtKB-KW"/>
</dbReference>
<proteinExistence type="predicted"/>
<dbReference type="InterPro" id="IPR001810">
    <property type="entry name" value="F-box_dom"/>
</dbReference>
<protein>
    <submittedName>
        <fullName evidence="2">Thymidylate kinase</fullName>
    </submittedName>
</protein>
<name>A0AAE1H4U9_9NEOP</name>
<dbReference type="PROSITE" id="PS50181">
    <property type="entry name" value="FBOX"/>
    <property type="match status" value="1"/>
</dbReference>
<evidence type="ECO:0000313" key="3">
    <source>
        <dbReference type="Proteomes" id="UP001219518"/>
    </source>
</evidence>
<evidence type="ECO:0000259" key="1">
    <source>
        <dbReference type="PROSITE" id="PS50181"/>
    </source>
</evidence>
<dbReference type="SUPFAM" id="SSF81383">
    <property type="entry name" value="F-box domain"/>
    <property type="match status" value="1"/>
</dbReference>
<evidence type="ECO:0000313" key="2">
    <source>
        <dbReference type="EMBL" id="KAK3913650.1"/>
    </source>
</evidence>
<dbReference type="Gene3D" id="1.20.1280.50">
    <property type="match status" value="1"/>
</dbReference>
<gene>
    <name evidence="2" type="ORF">KUF71_023107</name>
</gene>
<reference evidence="2" key="1">
    <citation type="submission" date="2021-07" db="EMBL/GenBank/DDBJ databases">
        <authorList>
            <person name="Catto M.A."/>
            <person name="Jacobson A."/>
            <person name="Kennedy G."/>
            <person name="Labadie P."/>
            <person name="Hunt B.G."/>
            <person name="Srinivasan R."/>
        </authorList>
    </citation>
    <scope>NUCLEOTIDE SEQUENCE</scope>
    <source>
        <strain evidence="2">PL_HMW_Pooled</strain>
        <tissue evidence="2">Head</tissue>
    </source>
</reference>
<reference evidence="2" key="2">
    <citation type="journal article" date="2023" name="BMC Genomics">
        <title>Pest status, molecular evolution, and epigenetic factors derived from the genome assembly of Frankliniella fusca, a thysanopteran phytovirus vector.</title>
        <authorList>
            <person name="Catto M.A."/>
            <person name="Labadie P.E."/>
            <person name="Jacobson A.L."/>
            <person name="Kennedy G.G."/>
            <person name="Srinivasan R."/>
            <person name="Hunt B.G."/>
        </authorList>
    </citation>
    <scope>NUCLEOTIDE SEQUENCE</scope>
    <source>
        <strain evidence="2">PL_HMW_Pooled</strain>
    </source>
</reference>
<keyword evidence="3" id="KW-1185">Reference proteome</keyword>
<accession>A0AAE1H4U9</accession>
<sequence>MERLRDDDLLLVLQHLAVADLLACRLVCKRLAALALHPDAWRRRRLTGADARGRCAVLRLAPCLAKMDVTLPGKRDVGTHQPPYATTRCAVRSLRLDAAAATPELTALVIRNQVALGALRRLHLVLSPYKWDPTVLLETIASADGLRRLMLINYPDLTDSDFLPDYRTLPLHATLPQPSLRFFGCNYEQSSQPFIDFMLAAHAATLEEVDLGDEYSFFEDSSTTTARLLGGIPNLRKLSCPLLPDLSAAGAGGALRELFLYIRPGMMMDATLGARLLRRARQLRKVSLVCNTDGENDYACAEVILALGPSVETLFVSLDDLFRAAAAPYNLQLRALRAVLPSLRHLAELELDTTVVTEDLVRLLDITPSSAPALRRLELMGVVEWTDSVRCPHCMVHRWDAMGALMRENPRLCVSLSDCSIHHSCRLDGFGDDTCDVCKLSCMESETSECWILLNRLNG</sequence>
<dbReference type="Proteomes" id="UP001219518">
    <property type="component" value="Unassembled WGS sequence"/>
</dbReference>
<dbReference type="InterPro" id="IPR036047">
    <property type="entry name" value="F-box-like_dom_sf"/>
</dbReference>
<dbReference type="InterPro" id="IPR032675">
    <property type="entry name" value="LRR_dom_sf"/>
</dbReference>
<keyword evidence="2" id="KW-0808">Transferase</keyword>
<dbReference type="EMBL" id="JAHWGI010000335">
    <property type="protein sequence ID" value="KAK3913650.1"/>
    <property type="molecule type" value="Genomic_DNA"/>
</dbReference>
<dbReference type="Pfam" id="PF12937">
    <property type="entry name" value="F-box-like"/>
    <property type="match status" value="1"/>
</dbReference>
<dbReference type="SUPFAM" id="SSF52047">
    <property type="entry name" value="RNI-like"/>
    <property type="match status" value="1"/>
</dbReference>